<evidence type="ECO:0000256" key="3">
    <source>
        <dbReference type="ARBA" id="ARBA00023163"/>
    </source>
</evidence>
<keyword evidence="3" id="KW-0804">Transcription</keyword>
<keyword evidence="1" id="KW-0805">Transcription regulation</keyword>
<accession>A0ABV1KRJ6</accession>
<evidence type="ECO:0000313" key="7">
    <source>
        <dbReference type="Proteomes" id="UP001493487"/>
    </source>
</evidence>
<feature type="domain" description="HTH rpiR-type" evidence="4">
    <location>
        <begin position="15"/>
        <end position="91"/>
    </location>
</feature>
<evidence type="ECO:0000259" key="4">
    <source>
        <dbReference type="PROSITE" id="PS51071"/>
    </source>
</evidence>
<name>A0ABV1KRJ6_9BACL</name>
<keyword evidence="2" id="KW-0238">DNA-binding</keyword>
<dbReference type="PROSITE" id="PS51071">
    <property type="entry name" value="HTH_RPIR"/>
    <property type="match status" value="1"/>
</dbReference>
<dbReference type="Gene3D" id="1.10.10.10">
    <property type="entry name" value="Winged helix-like DNA-binding domain superfamily/Winged helix DNA-binding domain"/>
    <property type="match status" value="1"/>
</dbReference>
<dbReference type="Gene3D" id="3.40.50.10490">
    <property type="entry name" value="Glucose-6-phosphate isomerase like protein, domain 1"/>
    <property type="match status" value="1"/>
</dbReference>
<dbReference type="InterPro" id="IPR009057">
    <property type="entry name" value="Homeodomain-like_sf"/>
</dbReference>
<dbReference type="Pfam" id="PF01380">
    <property type="entry name" value="SIS"/>
    <property type="match status" value="1"/>
</dbReference>
<sequence>MKQTINHANQTIVTGGALQMIQSVYKQLRKSEKAVADYITENPEKVINSNISEIAKESNVSEATVIRFCKTAGFSGFQDLKVTLARGAAHFDSPTIYENIKKGDSLSTALEKMYANNMQALNGTYQCLDLNQLQEVSKVVSQARFVYLIGVGTSGLVAEYAEYRFTRIGLTTRAYTESHQIALATTSVRKSDVVIAISQSGSTKAIVEPLEIAKGKGAITIAITGHPYSPIAKISNYVLRNTVHEAPFDSGGMPSLMAQLSVVDGLMAGASLESFDTSIQMIQETAEALKSKKY</sequence>
<evidence type="ECO:0000256" key="1">
    <source>
        <dbReference type="ARBA" id="ARBA00023015"/>
    </source>
</evidence>
<dbReference type="Pfam" id="PF01418">
    <property type="entry name" value="HTH_6"/>
    <property type="match status" value="1"/>
</dbReference>
<gene>
    <name evidence="6" type="ORF">QJS35_09930</name>
</gene>
<protein>
    <submittedName>
        <fullName evidence="6">MurR/RpiR family transcriptional regulator</fullName>
    </submittedName>
</protein>
<dbReference type="PANTHER" id="PTHR30514:SF1">
    <property type="entry name" value="HTH-TYPE TRANSCRIPTIONAL REGULATOR HEXR-RELATED"/>
    <property type="match status" value="1"/>
</dbReference>
<reference evidence="6 7" key="1">
    <citation type="journal article" date="2023" name="Genome Announc.">
        <title>Pan-Genome Analyses of the Genus Cohnella and Proposal of the Novel Species Cohnella silvisoli sp. nov., Isolated from Forest Soil.</title>
        <authorList>
            <person name="Wang C."/>
            <person name="Mao L."/>
            <person name="Bao G."/>
            <person name="Zhu H."/>
        </authorList>
    </citation>
    <scope>NUCLEOTIDE SEQUENCE [LARGE SCALE GENOMIC DNA]</scope>
    <source>
        <strain evidence="6 7">NL03-T5-1</strain>
    </source>
</reference>
<dbReference type="InterPro" id="IPR046348">
    <property type="entry name" value="SIS_dom_sf"/>
</dbReference>
<dbReference type="Proteomes" id="UP001493487">
    <property type="component" value="Unassembled WGS sequence"/>
</dbReference>
<proteinExistence type="predicted"/>
<dbReference type="CDD" id="cd05013">
    <property type="entry name" value="SIS_RpiR"/>
    <property type="match status" value="1"/>
</dbReference>
<dbReference type="InterPro" id="IPR000281">
    <property type="entry name" value="HTH_RpiR"/>
</dbReference>
<keyword evidence="7" id="KW-1185">Reference proteome</keyword>
<organism evidence="6 7">
    <name type="scientific">Cohnella silvisoli</name>
    <dbReference type="NCBI Taxonomy" id="2873699"/>
    <lineage>
        <taxon>Bacteria</taxon>
        <taxon>Bacillati</taxon>
        <taxon>Bacillota</taxon>
        <taxon>Bacilli</taxon>
        <taxon>Bacillales</taxon>
        <taxon>Paenibacillaceae</taxon>
        <taxon>Cohnella</taxon>
    </lineage>
</organism>
<dbReference type="PANTHER" id="PTHR30514">
    <property type="entry name" value="GLUCOKINASE"/>
    <property type="match status" value="1"/>
</dbReference>
<dbReference type="InterPro" id="IPR001347">
    <property type="entry name" value="SIS_dom"/>
</dbReference>
<comment type="caution">
    <text evidence="6">The sequence shown here is derived from an EMBL/GenBank/DDBJ whole genome shotgun (WGS) entry which is preliminary data.</text>
</comment>
<evidence type="ECO:0000313" key="6">
    <source>
        <dbReference type="EMBL" id="MEQ4482714.1"/>
    </source>
</evidence>
<dbReference type="InterPro" id="IPR036388">
    <property type="entry name" value="WH-like_DNA-bd_sf"/>
</dbReference>
<dbReference type="SUPFAM" id="SSF46689">
    <property type="entry name" value="Homeodomain-like"/>
    <property type="match status" value="1"/>
</dbReference>
<evidence type="ECO:0000256" key="2">
    <source>
        <dbReference type="ARBA" id="ARBA00023125"/>
    </source>
</evidence>
<feature type="domain" description="SIS" evidence="5">
    <location>
        <begin position="136"/>
        <end position="276"/>
    </location>
</feature>
<dbReference type="InterPro" id="IPR047640">
    <property type="entry name" value="RpiR-like"/>
</dbReference>
<dbReference type="EMBL" id="JASKHM010000005">
    <property type="protein sequence ID" value="MEQ4482714.1"/>
    <property type="molecule type" value="Genomic_DNA"/>
</dbReference>
<dbReference type="PROSITE" id="PS51464">
    <property type="entry name" value="SIS"/>
    <property type="match status" value="1"/>
</dbReference>
<dbReference type="SUPFAM" id="SSF53697">
    <property type="entry name" value="SIS domain"/>
    <property type="match status" value="1"/>
</dbReference>
<evidence type="ECO:0000259" key="5">
    <source>
        <dbReference type="PROSITE" id="PS51464"/>
    </source>
</evidence>
<dbReference type="InterPro" id="IPR035472">
    <property type="entry name" value="RpiR-like_SIS"/>
</dbReference>
<dbReference type="RefSeq" id="WP_232185429.1">
    <property type="nucleotide sequence ID" value="NZ_JAIOAP010000005.1"/>
</dbReference>